<sequence>MPRFSPTAHRPVATAAFPKSQTAGADARFATQSTASAAKPVDEAQVAHPDAWIASAKGHAGQPDTDPCPRA</sequence>
<protein>
    <submittedName>
        <fullName evidence="2">Uncharacterized protein</fullName>
    </submittedName>
</protein>
<name>A0A5N5FZQ0_9ROSA</name>
<evidence type="ECO:0000313" key="3">
    <source>
        <dbReference type="Proteomes" id="UP000327157"/>
    </source>
</evidence>
<accession>A0A5N5FZQ0</accession>
<keyword evidence="3" id="KW-1185">Reference proteome</keyword>
<dbReference type="Proteomes" id="UP000327157">
    <property type="component" value="Chromosome 14"/>
</dbReference>
<reference evidence="3" key="2">
    <citation type="submission" date="2019-10" db="EMBL/GenBank/DDBJ databases">
        <title>A de novo genome assembly of a pear dwarfing rootstock.</title>
        <authorList>
            <person name="Wang F."/>
            <person name="Wang J."/>
            <person name="Li S."/>
            <person name="Zhang Y."/>
            <person name="Fang M."/>
            <person name="Ma L."/>
            <person name="Zhao Y."/>
            <person name="Jiang S."/>
        </authorList>
    </citation>
    <scope>NUCLEOTIDE SEQUENCE [LARGE SCALE GENOMIC DNA]</scope>
</reference>
<feature type="region of interest" description="Disordered" evidence="1">
    <location>
        <begin position="1"/>
        <end position="71"/>
    </location>
</feature>
<reference evidence="2 3" key="1">
    <citation type="submission" date="2019-09" db="EMBL/GenBank/DDBJ databases">
        <authorList>
            <person name="Ou C."/>
        </authorList>
    </citation>
    <scope>NUCLEOTIDE SEQUENCE [LARGE SCALE GENOMIC DNA]</scope>
    <source>
        <strain evidence="2">S2</strain>
        <tissue evidence="2">Leaf</tissue>
    </source>
</reference>
<dbReference type="EMBL" id="SMOL01000553">
    <property type="protein sequence ID" value="KAB2608576.1"/>
    <property type="molecule type" value="Genomic_DNA"/>
</dbReference>
<organism evidence="2 3">
    <name type="scientific">Pyrus ussuriensis x Pyrus communis</name>
    <dbReference type="NCBI Taxonomy" id="2448454"/>
    <lineage>
        <taxon>Eukaryota</taxon>
        <taxon>Viridiplantae</taxon>
        <taxon>Streptophyta</taxon>
        <taxon>Embryophyta</taxon>
        <taxon>Tracheophyta</taxon>
        <taxon>Spermatophyta</taxon>
        <taxon>Magnoliopsida</taxon>
        <taxon>eudicotyledons</taxon>
        <taxon>Gunneridae</taxon>
        <taxon>Pentapetalae</taxon>
        <taxon>rosids</taxon>
        <taxon>fabids</taxon>
        <taxon>Rosales</taxon>
        <taxon>Rosaceae</taxon>
        <taxon>Amygdaloideae</taxon>
        <taxon>Maleae</taxon>
        <taxon>Pyrus</taxon>
    </lineage>
</organism>
<proteinExistence type="predicted"/>
<comment type="caution">
    <text evidence="2">The sequence shown here is derived from an EMBL/GenBank/DDBJ whole genome shotgun (WGS) entry which is preliminary data.</text>
</comment>
<evidence type="ECO:0000256" key="1">
    <source>
        <dbReference type="SAM" id="MobiDB-lite"/>
    </source>
</evidence>
<reference evidence="2 3" key="3">
    <citation type="submission" date="2019-11" db="EMBL/GenBank/DDBJ databases">
        <title>A de novo genome assembly of a pear dwarfing rootstock.</title>
        <authorList>
            <person name="Wang F."/>
            <person name="Wang J."/>
            <person name="Li S."/>
            <person name="Zhang Y."/>
            <person name="Fang M."/>
            <person name="Ma L."/>
            <person name="Zhao Y."/>
            <person name="Jiang S."/>
        </authorList>
    </citation>
    <scope>NUCLEOTIDE SEQUENCE [LARGE SCALE GENOMIC DNA]</scope>
    <source>
        <strain evidence="2">S2</strain>
        <tissue evidence="2">Leaf</tissue>
    </source>
</reference>
<gene>
    <name evidence="2" type="ORF">D8674_011744</name>
</gene>
<dbReference type="AlphaFoldDB" id="A0A5N5FZQ0"/>
<evidence type="ECO:0000313" key="2">
    <source>
        <dbReference type="EMBL" id="KAB2608576.1"/>
    </source>
</evidence>